<sequence>MASSNYLIYGLSVVLLYTGYQYIPKFYHSLTSHECKTTVLAIGIASWSGKCVEGIAEGQGVVSSANKELYSGSMLHGKPHGLGKMQLANNDYYEGQFENGIPSGFGVLMFATPTPMVGTHDKGWFVGQSGFFDKGVINGAGSILLKYEGNDYALSGIFKQGLFQVDSVPKVPAYTNSVPSITNQQSLPSVPMSNYNSEADKLTQLYNRQQQDALHERQLDLIRESGRLQRKSNCSFYDKKWAGDSLGCVEPF</sequence>
<dbReference type="Gene3D" id="2.20.110.10">
    <property type="entry name" value="Histone H3 K4-specific methyltransferase SET7/9 N-terminal domain"/>
    <property type="match status" value="1"/>
</dbReference>
<organism evidence="3">
    <name type="scientific">Candidatus Thiocaldithrix dubininis</name>
    <dbReference type="NCBI Taxonomy" id="3080823"/>
    <lineage>
        <taxon>Bacteria</taxon>
        <taxon>Pseudomonadati</taxon>
        <taxon>Pseudomonadota</taxon>
        <taxon>Gammaproteobacteria</taxon>
        <taxon>Thiotrichales</taxon>
        <taxon>Thiotrichaceae</taxon>
        <taxon>Candidatus Thiocaldithrix</taxon>
    </lineage>
</organism>
<keyword evidence="1" id="KW-0677">Repeat</keyword>
<gene>
    <name evidence="3" type="ORF">QJT80_07425</name>
</gene>
<reference evidence="3" key="1">
    <citation type="journal article" date="2023" name="Int. J. Mol. Sci.">
        <title>Metagenomics Revealed a New Genus 'Candidatus Thiocaldithrix dubininis' gen. nov., sp. nov. and a New Species 'Candidatus Thiothrix putei' sp. nov. in the Family Thiotrichaceae, Some Members of Which Have Traits of Both Na+- and H+-Motive Energetics.</title>
        <authorList>
            <person name="Ravin N.V."/>
            <person name="Muntyan M.S."/>
            <person name="Smolyakov D.D."/>
            <person name="Rudenko T.S."/>
            <person name="Beletsky A.V."/>
            <person name="Mardanov A.V."/>
            <person name="Grabovich M.Y."/>
        </authorList>
    </citation>
    <scope>NUCLEOTIDE SEQUENCE</scope>
    <source>
        <strain evidence="3">GKL-01</strain>
    </source>
</reference>
<keyword evidence="2" id="KW-0472">Membrane</keyword>
<accession>A0AA95H7J9</accession>
<evidence type="ECO:0000256" key="2">
    <source>
        <dbReference type="SAM" id="Phobius"/>
    </source>
</evidence>
<dbReference type="PANTHER" id="PTHR23084:SF263">
    <property type="entry name" value="MORN REPEAT-CONTAINING PROTEIN 1"/>
    <property type="match status" value="1"/>
</dbReference>
<reference evidence="3" key="2">
    <citation type="submission" date="2023-04" db="EMBL/GenBank/DDBJ databases">
        <authorList>
            <person name="Beletskiy A.V."/>
            <person name="Mardanov A.V."/>
            <person name="Ravin N.V."/>
        </authorList>
    </citation>
    <scope>NUCLEOTIDE SEQUENCE</scope>
    <source>
        <strain evidence="3">GKL-01</strain>
    </source>
</reference>
<dbReference type="SMART" id="SM00698">
    <property type="entry name" value="MORN"/>
    <property type="match status" value="2"/>
</dbReference>
<evidence type="ECO:0008006" key="4">
    <source>
        <dbReference type="Google" id="ProtNLM"/>
    </source>
</evidence>
<keyword evidence="2" id="KW-0812">Transmembrane</keyword>
<dbReference type="SUPFAM" id="SSF82185">
    <property type="entry name" value="Histone H3 K4-specific methyltransferase SET7/9 N-terminal domain"/>
    <property type="match status" value="1"/>
</dbReference>
<dbReference type="EMBL" id="CP124755">
    <property type="protein sequence ID" value="WGZ92307.1"/>
    <property type="molecule type" value="Genomic_DNA"/>
</dbReference>
<name>A0AA95H7J9_9GAMM</name>
<dbReference type="InterPro" id="IPR003409">
    <property type="entry name" value="MORN"/>
</dbReference>
<dbReference type="Proteomes" id="UP001300672">
    <property type="component" value="Chromosome"/>
</dbReference>
<evidence type="ECO:0000313" key="3">
    <source>
        <dbReference type="EMBL" id="WGZ92307.1"/>
    </source>
</evidence>
<keyword evidence="2" id="KW-1133">Transmembrane helix</keyword>
<protein>
    <recommendedName>
        <fullName evidence="4">MORN repeat-containing protein</fullName>
    </recommendedName>
</protein>
<feature type="transmembrane region" description="Helical" evidence="2">
    <location>
        <begin position="6"/>
        <end position="23"/>
    </location>
</feature>
<proteinExistence type="predicted"/>
<evidence type="ECO:0000256" key="1">
    <source>
        <dbReference type="ARBA" id="ARBA00022737"/>
    </source>
</evidence>
<dbReference type="KEGG" id="tdu:QJT80_07425"/>
<dbReference type="Pfam" id="PF02493">
    <property type="entry name" value="MORN"/>
    <property type="match status" value="2"/>
</dbReference>
<dbReference type="AlphaFoldDB" id="A0AA95H7J9"/>
<dbReference type="PANTHER" id="PTHR23084">
    <property type="entry name" value="PHOSPHATIDYLINOSITOL-4-PHOSPHATE 5-KINASE RELATED"/>
    <property type="match status" value="1"/>
</dbReference>